<dbReference type="AlphaFoldDB" id="F8P1C0"/>
<dbReference type="KEGG" id="sla:SERLADRAFT_471497"/>
<evidence type="ECO:0000313" key="1">
    <source>
        <dbReference type="EMBL" id="EGO22949.1"/>
    </source>
</evidence>
<name>F8P1C0_SERL9</name>
<gene>
    <name evidence="1" type="ORF">SERLADRAFT_471497</name>
</gene>
<feature type="non-terminal residue" evidence="1">
    <location>
        <position position="1"/>
    </location>
</feature>
<reference evidence="1" key="1">
    <citation type="submission" date="2011-04" db="EMBL/GenBank/DDBJ databases">
        <title>Evolution of plant cell wall degrading machinery underlies the functional diversity of forest fungi.</title>
        <authorList>
            <consortium name="US DOE Joint Genome Institute (JGI-PGF)"/>
            <person name="Eastwood D.C."/>
            <person name="Floudas D."/>
            <person name="Binder M."/>
            <person name="Majcherczyk A."/>
            <person name="Schneider P."/>
            <person name="Aerts A."/>
            <person name="Asiegbu F.O."/>
            <person name="Baker S.E."/>
            <person name="Barry K."/>
            <person name="Bendiksby M."/>
            <person name="Blumentritt M."/>
            <person name="Coutinho P.M."/>
            <person name="Cullen D."/>
            <person name="Cullen D."/>
            <person name="Gathman A."/>
            <person name="Goodell B."/>
            <person name="Henrissat B."/>
            <person name="Ihrmark K."/>
            <person name="Kauserud H."/>
            <person name="Kohler A."/>
            <person name="LaButti K."/>
            <person name="Lapidus A."/>
            <person name="Lavin J.L."/>
            <person name="Lee Y.-H."/>
            <person name="Lindquist E."/>
            <person name="Lilly W."/>
            <person name="Lucas S."/>
            <person name="Morin E."/>
            <person name="Murat C."/>
            <person name="Oguiza J.A."/>
            <person name="Park J."/>
            <person name="Pisabarro A.G."/>
            <person name="Riley R."/>
            <person name="Rosling A."/>
            <person name="Salamov A."/>
            <person name="Schmidt O."/>
            <person name="Schmutz J."/>
            <person name="Skrede I."/>
            <person name="Stenlid J."/>
            <person name="Wiebenga A."/>
            <person name="Xie X."/>
            <person name="Kues U."/>
            <person name="Hibbett D.S."/>
            <person name="Hoffmeister D."/>
            <person name="Hogberg N."/>
            <person name="Martin F."/>
            <person name="Grigoriev I.V."/>
            <person name="Watkinson S.C."/>
        </authorList>
    </citation>
    <scope>NUCLEOTIDE SEQUENCE</scope>
    <source>
        <strain evidence="1">S7.9</strain>
    </source>
</reference>
<dbReference type="GeneID" id="18819962"/>
<protein>
    <submittedName>
        <fullName evidence="1">Uncharacterized protein</fullName>
    </submittedName>
</protein>
<dbReference type="HOGENOM" id="CLU_1943255_0_0_1"/>
<dbReference type="Proteomes" id="UP000008064">
    <property type="component" value="Unassembled WGS sequence"/>
</dbReference>
<dbReference type="EMBL" id="GL945436">
    <property type="protein sequence ID" value="EGO22949.1"/>
    <property type="molecule type" value="Genomic_DNA"/>
</dbReference>
<sequence>PPTSLVTLPACLAVVLPSFIHRNVKTPNITFLISVFSSPYSSSNIPLQNSSNHGTSARTWSLRIYRDRKLYIRRTSLPAAFSVQHHGFNFRGIFLALTCFRSDRADPLVSHQIEFVPQNALVILIIVSFL</sequence>
<accession>F8P1C0</accession>
<proteinExistence type="predicted"/>
<dbReference type="RefSeq" id="XP_007320189.1">
    <property type="nucleotide sequence ID" value="XM_007320127.1"/>
</dbReference>
<organism>
    <name type="scientific">Serpula lacrymans var. lacrymans (strain S7.9)</name>
    <name type="common">Dry rot fungus</name>
    <dbReference type="NCBI Taxonomy" id="578457"/>
    <lineage>
        <taxon>Eukaryota</taxon>
        <taxon>Fungi</taxon>
        <taxon>Dikarya</taxon>
        <taxon>Basidiomycota</taxon>
        <taxon>Agaricomycotina</taxon>
        <taxon>Agaricomycetes</taxon>
        <taxon>Agaricomycetidae</taxon>
        <taxon>Boletales</taxon>
        <taxon>Coniophorineae</taxon>
        <taxon>Serpulaceae</taxon>
        <taxon>Serpula</taxon>
    </lineage>
</organism>